<feature type="compositionally biased region" description="Polar residues" evidence="1">
    <location>
        <begin position="191"/>
        <end position="205"/>
    </location>
</feature>
<keyword evidence="3" id="KW-1185">Reference proteome</keyword>
<organism evidence="2 3">
    <name type="scientific">Potamilus streckersoni</name>
    <dbReference type="NCBI Taxonomy" id="2493646"/>
    <lineage>
        <taxon>Eukaryota</taxon>
        <taxon>Metazoa</taxon>
        <taxon>Spiralia</taxon>
        <taxon>Lophotrochozoa</taxon>
        <taxon>Mollusca</taxon>
        <taxon>Bivalvia</taxon>
        <taxon>Autobranchia</taxon>
        <taxon>Heteroconchia</taxon>
        <taxon>Palaeoheterodonta</taxon>
        <taxon>Unionida</taxon>
        <taxon>Unionoidea</taxon>
        <taxon>Unionidae</taxon>
        <taxon>Ambleminae</taxon>
        <taxon>Lampsilini</taxon>
        <taxon>Potamilus</taxon>
    </lineage>
</organism>
<comment type="caution">
    <text evidence="2">The sequence shown here is derived from an EMBL/GenBank/DDBJ whole genome shotgun (WGS) entry which is preliminary data.</text>
</comment>
<evidence type="ECO:0000256" key="1">
    <source>
        <dbReference type="SAM" id="MobiDB-lite"/>
    </source>
</evidence>
<protein>
    <submittedName>
        <fullName evidence="2">Uncharacterized protein</fullName>
    </submittedName>
</protein>
<feature type="region of interest" description="Disordered" evidence="1">
    <location>
        <begin position="134"/>
        <end position="229"/>
    </location>
</feature>
<evidence type="ECO:0000313" key="3">
    <source>
        <dbReference type="Proteomes" id="UP001195483"/>
    </source>
</evidence>
<accession>A0AAE0VRK2</accession>
<reference evidence="2" key="2">
    <citation type="journal article" date="2021" name="Genome Biol. Evol.">
        <title>Developing a high-quality reference genome for a parasitic bivalve with doubly uniparental inheritance (Bivalvia: Unionida).</title>
        <authorList>
            <person name="Smith C.H."/>
        </authorList>
    </citation>
    <scope>NUCLEOTIDE SEQUENCE</scope>
    <source>
        <strain evidence="2">CHS0354</strain>
        <tissue evidence="2">Mantle</tissue>
    </source>
</reference>
<proteinExistence type="predicted"/>
<sequence>AQGKQSNNKQQSDHTMTTGEVTPSISTMDLIQDRGKHIGRYLTLPQQPNETDQYNHNMNNLACHNTAKYPNQNHLVTNNRSIIQTTPECTPNKNYRQLEPTTQIHDSQEPGPSKLYSAEKISQILKALRNEYNQETNTNTSQEEEPTTFLDCEDHSTTSKGKRPLKGQARIKRTKASTPNLQLIPNRLPHDSSNGPTQQPHITNANRKRKSTTTTTTTSPSKHKKLKNKETIKLNSMPSHTAQVHNTSTRILHTFASLRVTINKSPALNTTTLNKRQTTGHTNTNFRPNDTRYPLLTGIVPKESTIQTSSPCSSGKQQPIDHLFNHTIITELLQHKQGYIQLI</sequence>
<feature type="non-terminal residue" evidence="2">
    <location>
        <position position="1"/>
    </location>
</feature>
<name>A0AAE0VRK2_9BIVA</name>
<dbReference type="Proteomes" id="UP001195483">
    <property type="component" value="Unassembled WGS sequence"/>
</dbReference>
<evidence type="ECO:0000313" key="2">
    <source>
        <dbReference type="EMBL" id="KAK3587579.1"/>
    </source>
</evidence>
<gene>
    <name evidence="2" type="ORF">CHS0354_032779</name>
</gene>
<feature type="compositionally biased region" description="Basic residues" evidence="1">
    <location>
        <begin position="160"/>
        <end position="175"/>
    </location>
</feature>
<reference evidence="2" key="3">
    <citation type="submission" date="2023-05" db="EMBL/GenBank/DDBJ databases">
        <authorList>
            <person name="Smith C.H."/>
        </authorList>
    </citation>
    <scope>NUCLEOTIDE SEQUENCE</scope>
    <source>
        <strain evidence="2">CHS0354</strain>
        <tissue evidence="2">Mantle</tissue>
    </source>
</reference>
<dbReference type="AlphaFoldDB" id="A0AAE0VRK2"/>
<reference evidence="2" key="1">
    <citation type="journal article" date="2021" name="Genome Biol. Evol.">
        <title>A High-Quality Reference Genome for a Parasitic Bivalve with Doubly Uniparental Inheritance (Bivalvia: Unionida).</title>
        <authorList>
            <person name="Smith C.H."/>
        </authorList>
    </citation>
    <scope>NUCLEOTIDE SEQUENCE</scope>
    <source>
        <strain evidence="2">CHS0354</strain>
    </source>
</reference>
<dbReference type="EMBL" id="JAEAOA010001935">
    <property type="protein sequence ID" value="KAK3587579.1"/>
    <property type="molecule type" value="Genomic_DNA"/>
</dbReference>
<feature type="region of interest" description="Disordered" evidence="1">
    <location>
        <begin position="1"/>
        <end position="26"/>
    </location>
</feature>